<gene>
    <name evidence="3" type="ORF">DI536_26580</name>
</gene>
<dbReference type="InterPro" id="IPR037401">
    <property type="entry name" value="SnoaL-like"/>
</dbReference>
<feature type="compositionally biased region" description="Basic and acidic residues" evidence="1">
    <location>
        <begin position="356"/>
        <end position="374"/>
    </location>
</feature>
<name>A0A2W5UFG6_9BACT</name>
<evidence type="ECO:0000313" key="4">
    <source>
        <dbReference type="Proteomes" id="UP000249061"/>
    </source>
</evidence>
<dbReference type="AlphaFoldDB" id="A0A2W5UFG6"/>
<dbReference type="Gene3D" id="3.10.450.50">
    <property type="match status" value="2"/>
</dbReference>
<accession>A0A2W5UFG6</accession>
<dbReference type="SUPFAM" id="SSF54427">
    <property type="entry name" value="NTF2-like"/>
    <property type="match status" value="1"/>
</dbReference>
<sequence length="374" mass="40809">MACFAGESDRVRRSALLISLALCACVTAPEKKKEAPKVVDPVEAVQTVFSDAYAALKEGDPDRLTPLFTEDALVFGFGPSDTWTGAMVGDRIRQSMLPIGLSGDAVRVDDSRVVVGLDGDDAAWAFDLPKVTTTHKAEDQKWLPRITAHLVKKNEAWRIDALHVSLGVPDALVFAPDAARKLLPPTDVPNQRPTDADQIVGLVKRALDDYGVKVERTSERPEFVQLGTSPAEVFIGGKAFKDLIKPQLGAIKKAGYTWKLDGNLAVKISAGNKSGWAAAVVVQRQGSGKKMQTFPAFRFLWTVSEEGGVWNITSEHQSLAVREEQRDAANDEALKTWKTAREIVEKSLAKPASKPQPEKKPESSEKKKEDIGAW</sequence>
<protein>
    <recommendedName>
        <fullName evidence="2">SnoaL-like domain-containing protein</fullName>
    </recommendedName>
</protein>
<reference evidence="3 4" key="1">
    <citation type="submission" date="2017-08" db="EMBL/GenBank/DDBJ databases">
        <title>Infants hospitalized years apart are colonized by the same room-sourced microbial strains.</title>
        <authorList>
            <person name="Brooks B."/>
            <person name="Olm M.R."/>
            <person name="Firek B.A."/>
            <person name="Baker R."/>
            <person name="Thomas B.C."/>
            <person name="Morowitz M.J."/>
            <person name="Banfield J.F."/>
        </authorList>
    </citation>
    <scope>NUCLEOTIDE SEQUENCE [LARGE SCALE GENOMIC DNA]</scope>
    <source>
        <strain evidence="3">S2_003_000_R2_14</strain>
    </source>
</reference>
<dbReference type="Proteomes" id="UP000249061">
    <property type="component" value="Unassembled WGS sequence"/>
</dbReference>
<evidence type="ECO:0000256" key="1">
    <source>
        <dbReference type="SAM" id="MobiDB-lite"/>
    </source>
</evidence>
<dbReference type="InterPro" id="IPR032710">
    <property type="entry name" value="NTF2-like_dom_sf"/>
</dbReference>
<evidence type="ECO:0000313" key="3">
    <source>
        <dbReference type="EMBL" id="PZR07678.1"/>
    </source>
</evidence>
<dbReference type="EMBL" id="QFQP01000029">
    <property type="protein sequence ID" value="PZR07678.1"/>
    <property type="molecule type" value="Genomic_DNA"/>
</dbReference>
<organism evidence="3 4">
    <name type="scientific">Archangium gephyra</name>
    <dbReference type="NCBI Taxonomy" id="48"/>
    <lineage>
        <taxon>Bacteria</taxon>
        <taxon>Pseudomonadati</taxon>
        <taxon>Myxococcota</taxon>
        <taxon>Myxococcia</taxon>
        <taxon>Myxococcales</taxon>
        <taxon>Cystobacterineae</taxon>
        <taxon>Archangiaceae</taxon>
        <taxon>Archangium</taxon>
    </lineage>
</organism>
<dbReference type="Pfam" id="PF13474">
    <property type="entry name" value="SnoaL_3"/>
    <property type="match status" value="1"/>
</dbReference>
<proteinExistence type="predicted"/>
<evidence type="ECO:0000259" key="2">
    <source>
        <dbReference type="Pfam" id="PF13474"/>
    </source>
</evidence>
<feature type="region of interest" description="Disordered" evidence="1">
    <location>
        <begin position="345"/>
        <end position="374"/>
    </location>
</feature>
<feature type="domain" description="SnoaL-like" evidence="2">
    <location>
        <begin position="45"/>
        <end position="168"/>
    </location>
</feature>
<comment type="caution">
    <text evidence="3">The sequence shown here is derived from an EMBL/GenBank/DDBJ whole genome shotgun (WGS) entry which is preliminary data.</text>
</comment>